<organism evidence="6 7">
    <name type="scientific">Candidatus Rhabdochlamydia oedothoracis</name>
    <dbReference type="NCBI Taxonomy" id="2720720"/>
    <lineage>
        <taxon>Bacteria</taxon>
        <taxon>Pseudomonadati</taxon>
        <taxon>Chlamydiota</taxon>
        <taxon>Chlamydiia</taxon>
        <taxon>Parachlamydiales</taxon>
        <taxon>Candidatus Rhabdochlamydiaceae</taxon>
        <taxon>Candidatus Rhabdochlamydia</taxon>
    </lineage>
</organism>
<keyword evidence="3 5" id="KW-0378">Hydrolase</keyword>
<accession>A0ABX8V0T3</accession>
<dbReference type="EMBL" id="CP075587">
    <property type="protein sequence ID" value="QYF48840.1"/>
    <property type="molecule type" value="Genomic_DNA"/>
</dbReference>
<comment type="similarity">
    <text evidence="1 5">Belongs to the DNA glycosylase MPG family.</text>
</comment>
<evidence type="ECO:0000313" key="6">
    <source>
        <dbReference type="EMBL" id="QYF48840.1"/>
    </source>
</evidence>
<dbReference type="HAMAP" id="MF_00527">
    <property type="entry name" value="3MGH"/>
    <property type="match status" value="1"/>
</dbReference>
<keyword evidence="6" id="KW-0326">Glycosidase</keyword>
<dbReference type="PANTHER" id="PTHR10429:SF0">
    <property type="entry name" value="DNA-3-METHYLADENINE GLYCOSYLASE"/>
    <property type="match status" value="1"/>
</dbReference>
<proteinExistence type="inferred from homology"/>
<keyword evidence="4 5" id="KW-0234">DNA repair</keyword>
<protein>
    <recommendedName>
        <fullName evidence="5">Putative 3-methyladenine DNA glycosylase</fullName>
        <ecNumber evidence="5">3.2.2.-</ecNumber>
    </recommendedName>
</protein>
<evidence type="ECO:0000313" key="7">
    <source>
        <dbReference type="Proteomes" id="UP000826014"/>
    </source>
</evidence>
<gene>
    <name evidence="6" type="ORF">RHABOEDO_001066</name>
</gene>
<keyword evidence="2 5" id="KW-0227">DNA damage</keyword>
<evidence type="ECO:0000256" key="2">
    <source>
        <dbReference type="ARBA" id="ARBA00022763"/>
    </source>
</evidence>
<sequence>MSFVLPISFYQREDVVQIARDLLGKLLLTQMNDQITGGIIIETEAYKGAEDRACHAYNYRKTKRNLAMYQNGGITYIYLCYGIHYLLNVVTHTEGVPHAVLIRAIFPTVGIETMLKRRKKTSLHPKLTNGPGSVCQALGIDLTHNAIPLNSPCIWIANSNVSIDQTQIYQGPRIGIDYAGQDALLPWRFKLEKLYC</sequence>
<dbReference type="Pfam" id="PF02245">
    <property type="entry name" value="Pur_DNA_glyco"/>
    <property type="match status" value="1"/>
</dbReference>
<dbReference type="Proteomes" id="UP000826014">
    <property type="component" value="Chromosome"/>
</dbReference>
<evidence type="ECO:0000256" key="3">
    <source>
        <dbReference type="ARBA" id="ARBA00022801"/>
    </source>
</evidence>
<dbReference type="InterPro" id="IPR003180">
    <property type="entry name" value="MPG"/>
</dbReference>
<keyword evidence="7" id="KW-1185">Reference proteome</keyword>
<evidence type="ECO:0000256" key="4">
    <source>
        <dbReference type="ARBA" id="ARBA00023204"/>
    </source>
</evidence>
<dbReference type="CDD" id="cd00540">
    <property type="entry name" value="AAG"/>
    <property type="match status" value="1"/>
</dbReference>
<dbReference type="InterPro" id="IPR036995">
    <property type="entry name" value="MPG_sf"/>
</dbReference>
<dbReference type="InterPro" id="IPR011034">
    <property type="entry name" value="Formyl_transferase-like_C_sf"/>
</dbReference>
<reference evidence="6 7" key="1">
    <citation type="journal article" date="2022" name="bioRxiv">
        <title>Ecology and evolution of chlamydial symbionts of arthropods.</title>
        <authorList>
            <person name="Halter T."/>
            <person name="Koestlbacher S."/>
            <person name="Collingro A."/>
            <person name="Sixt B.S."/>
            <person name="Toenshoff E.R."/>
            <person name="Hendrickx F."/>
            <person name="Kostanjsek R."/>
            <person name="Horn M."/>
        </authorList>
    </citation>
    <scope>NUCLEOTIDE SEQUENCE [LARGE SCALE GENOMIC DNA]</scope>
    <source>
        <strain evidence="6">W744xW776</strain>
    </source>
</reference>
<dbReference type="GO" id="GO:0016798">
    <property type="term" value="F:hydrolase activity, acting on glycosyl bonds"/>
    <property type="evidence" value="ECO:0007669"/>
    <property type="project" value="UniProtKB-KW"/>
</dbReference>
<evidence type="ECO:0000256" key="1">
    <source>
        <dbReference type="ARBA" id="ARBA00009232"/>
    </source>
</evidence>
<dbReference type="Gene3D" id="3.10.300.10">
    <property type="entry name" value="Methylpurine-DNA glycosylase (MPG)"/>
    <property type="match status" value="1"/>
</dbReference>
<dbReference type="PANTHER" id="PTHR10429">
    <property type="entry name" value="DNA-3-METHYLADENINE GLYCOSYLASE"/>
    <property type="match status" value="1"/>
</dbReference>
<dbReference type="EC" id="3.2.2.-" evidence="5"/>
<dbReference type="RefSeq" id="WP_215216427.1">
    <property type="nucleotide sequence ID" value="NZ_CP075587.1"/>
</dbReference>
<dbReference type="NCBIfam" id="TIGR00567">
    <property type="entry name" value="3mg"/>
    <property type="match status" value="1"/>
</dbReference>
<name>A0ABX8V0T3_9BACT</name>
<evidence type="ECO:0000256" key="5">
    <source>
        <dbReference type="HAMAP-Rule" id="MF_00527"/>
    </source>
</evidence>
<dbReference type="SUPFAM" id="SSF50486">
    <property type="entry name" value="FMT C-terminal domain-like"/>
    <property type="match status" value="1"/>
</dbReference>